<accession>A0A091TLC3</accession>
<feature type="non-terminal residue" evidence="1">
    <location>
        <position position="1"/>
    </location>
</feature>
<organism evidence="1 2">
    <name type="scientific">Pelecanus crispus</name>
    <name type="common">Dalmatian pelican</name>
    <dbReference type="NCBI Taxonomy" id="36300"/>
    <lineage>
        <taxon>Eukaryota</taxon>
        <taxon>Metazoa</taxon>
        <taxon>Chordata</taxon>
        <taxon>Craniata</taxon>
        <taxon>Vertebrata</taxon>
        <taxon>Euteleostomi</taxon>
        <taxon>Archelosauria</taxon>
        <taxon>Archosauria</taxon>
        <taxon>Dinosauria</taxon>
        <taxon>Saurischia</taxon>
        <taxon>Theropoda</taxon>
        <taxon>Coelurosauria</taxon>
        <taxon>Aves</taxon>
        <taxon>Neognathae</taxon>
        <taxon>Neoaves</taxon>
        <taxon>Aequornithes</taxon>
        <taxon>Pelecaniformes</taxon>
        <taxon>Pelecanidae</taxon>
        <taxon>Pelecanus</taxon>
    </lineage>
</organism>
<keyword evidence="2" id="KW-1185">Reference proteome</keyword>
<reference evidence="1 2" key="1">
    <citation type="submission" date="2014-04" db="EMBL/GenBank/DDBJ databases">
        <title>Genome evolution of avian class.</title>
        <authorList>
            <person name="Zhang G."/>
            <person name="Li C."/>
        </authorList>
    </citation>
    <scope>NUCLEOTIDE SEQUENCE [LARGE SCALE GENOMIC DNA]</scope>
    <source>
        <strain evidence="1">BGI_N334</strain>
    </source>
</reference>
<sequence>QIAVFCPSKISSSPDTSSTRGELSADPRMHCLILLLRKENASHHIPALVKGLMNELAKQGLPGNGQSNLPATAGLDPSMCFHVAPYTETLLQTLGGNLSAVPEPRNIPIDLFCNQTYASDPEMEQVVMLTLVGVDTMKSAGELLHQILLPGHNNQSQSAEEPDSGFELLGLKWLPHLTRSQAREIT</sequence>
<gene>
    <name evidence="1" type="ORF">N334_11956</name>
</gene>
<dbReference type="EMBL" id="KK477662">
    <property type="protein sequence ID" value="KFQ59481.1"/>
    <property type="molecule type" value="Genomic_DNA"/>
</dbReference>
<feature type="non-terminal residue" evidence="1">
    <location>
        <position position="186"/>
    </location>
</feature>
<evidence type="ECO:0000313" key="1">
    <source>
        <dbReference type="EMBL" id="KFQ59481.1"/>
    </source>
</evidence>
<protein>
    <submittedName>
        <fullName evidence="1">Uncharacterized protein</fullName>
    </submittedName>
</protein>
<evidence type="ECO:0000313" key="2">
    <source>
        <dbReference type="Proteomes" id="UP000054150"/>
    </source>
</evidence>
<dbReference type="AlphaFoldDB" id="A0A091TLC3"/>
<proteinExistence type="predicted"/>
<dbReference type="Proteomes" id="UP000054150">
    <property type="component" value="Unassembled WGS sequence"/>
</dbReference>
<name>A0A091TLC3_PELCR</name>